<dbReference type="NCBIfam" id="NF010686">
    <property type="entry name" value="PRK14086.1"/>
    <property type="match status" value="1"/>
</dbReference>
<evidence type="ECO:0000313" key="17">
    <source>
        <dbReference type="Proteomes" id="UP001056588"/>
    </source>
</evidence>
<dbReference type="PROSITE" id="PS01008">
    <property type="entry name" value="DNAA"/>
    <property type="match status" value="1"/>
</dbReference>
<dbReference type="AlphaFoldDB" id="A0A2C6WRG8"/>
<feature type="binding site" evidence="8">
    <location>
        <position position="164"/>
    </location>
    <ligand>
        <name>ATP</name>
        <dbReference type="ChEBI" id="CHEBI:30616"/>
    </ligand>
</feature>
<evidence type="ECO:0000256" key="2">
    <source>
        <dbReference type="ARBA" id="ARBA00022490"/>
    </source>
</evidence>
<dbReference type="FunFam" id="3.40.50.300:FF:000150">
    <property type="entry name" value="Chromosomal replication initiator protein DnaA"/>
    <property type="match status" value="1"/>
</dbReference>
<organism evidence="14 16">
    <name type="scientific">Staphylococcus edaphicus</name>
    <dbReference type="NCBI Taxonomy" id="1955013"/>
    <lineage>
        <taxon>Bacteria</taxon>
        <taxon>Bacillati</taxon>
        <taxon>Bacillota</taxon>
        <taxon>Bacilli</taxon>
        <taxon>Bacillales</taxon>
        <taxon>Staphylococcaceae</taxon>
        <taxon>Staphylococcus</taxon>
    </lineage>
</organism>
<dbReference type="GO" id="GO:0006270">
    <property type="term" value="P:DNA replication initiation"/>
    <property type="evidence" value="ECO:0007669"/>
    <property type="project" value="UniProtKB-UniRule"/>
</dbReference>
<dbReference type="FunFam" id="1.10.1750.10:FF:000003">
    <property type="entry name" value="Chromosomal replication initiator protein DnaA"/>
    <property type="match status" value="1"/>
</dbReference>
<reference evidence="16" key="2">
    <citation type="submission" date="2017-10" db="EMBL/GenBank/DDBJ databases">
        <title>Staphylococcus edaphicus sp. nov., isolated in Antarctica, harbouring mecC gene and genomic islands essential in adaptation to extreme environment.</title>
        <authorList>
            <person name="Pantucek R."/>
            <person name="Sedlacek I."/>
            <person name="Indrakova A."/>
            <person name="Vrbovska V."/>
            <person name="Maslanova I."/>
            <person name="Kovarovic V."/>
            <person name="Svec P."/>
            <person name="Kralova S."/>
            <person name="Kristofova L."/>
            <person name="Keklakova J."/>
            <person name="Petras P."/>
            <person name="Doskar J."/>
        </authorList>
    </citation>
    <scope>NUCLEOTIDE SEQUENCE [LARGE SCALE GENOMIC DNA]</scope>
    <source>
        <strain evidence="16">CCM 5085</strain>
    </source>
</reference>
<dbReference type="InterPro" id="IPR027417">
    <property type="entry name" value="P-loop_NTPase"/>
</dbReference>
<evidence type="ECO:0000256" key="4">
    <source>
        <dbReference type="ARBA" id="ARBA00022741"/>
    </source>
</evidence>
<dbReference type="Proteomes" id="UP000223828">
    <property type="component" value="Unassembled WGS sequence"/>
</dbReference>
<dbReference type="Pfam" id="PF11638">
    <property type="entry name" value="DnaA_N"/>
    <property type="match status" value="1"/>
</dbReference>
<protein>
    <recommendedName>
        <fullName evidence="8 9">Chromosomal replication initiator protein DnaA</fullName>
    </recommendedName>
</protein>
<dbReference type="Gene3D" id="1.10.8.60">
    <property type="match status" value="1"/>
</dbReference>
<dbReference type="GO" id="GO:0003688">
    <property type="term" value="F:DNA replication origin binding"/>
    <property type="evidence" value="ECO:0007669"/>
    <property type="project" value="UniProtKB-UniRule"/>
</dbReference>
<evidence type="ECO:0000256" key="5">
    <source>
        <dbReference type="ARBA" id="ARBA00022840"/>
    </source>
</evidence>
<keyword evidence="17" id="KW-1185">Reference proteome</keyword>
<keyword evidence="4 8" id="KW-0547">Nucleotide-binding</keyword>
<dbReference type="InterPro" id="IPR001957">
    <property type="entry name" value="Chromosome_initiator_DnaA"/>
</dbReference>
<evidence type="ECO:0000256" key="3">
    <source>
        <dbReference type="ARBA" id="ARBA00022705"/>
    </source>
</evidence>
<dbReference type="InterPro" id="IPR018312">
    <property type="entry name" value="Chromosome_initiator_DnaA_CS"/>
</dbReference>
<feature type="domain" description="Chromosomal replication initiator DnaA C-terminal" evidence="13">
    <location>
        <begin position="362"/>
        <end position="431"/>
    </location>
</feature>
<dbReference type="PANTHER" id="PTHR30050:SF2">
    <property type="entry name" value="CHROMOSOMAL REPLICATION INITIATOR PROTEIN DNAA"/>
    <property type="match status" value="1"/>
</dbReference>
<feature type="binding site" evidence="8">
    <location>
        <position position="161"/>
    </location>
    <ligand>
        <name>ATP</name>
        <dbReference type="ChEBI" id="CHEBI:30616"/>
    </ligand>
</feature>
<feature type="region of interest" description="Domain III, AAA+ region" evidence="8">
    <location>
        <begin position="117"/>
        <end position="333"/>
    </location>
</feature>
<dbReference type="InterPro" id="IPR013317">
    <property type="entry name" value="DnaA_dom"/>
</dbReference>
<evidence type="ECO:0000256" key="9">
    <source>
        <dbReference type="NCBIfam" id="TIGR00362"/>
    </source>
</evidence>
<comment type="similarity">
    <text evidence="1 8 11">Belongs to the DnaA family.</text>
</comment>
<dbReference type="OrthoDB" id="9807019at2"/>
<dbReference type="SUPFAM" id="SSF52540">
    <property type="entry name" value="P-loop containing nucleoside triphosphate hydrolases"/>
    <property type="match status" value="1"/>
</dbReference>
<dbReference type="Gene3D" id="3.30.300.180">
    <property type="match status" value="1"/>
</dbReference>
<dbReference type="FunFam" id="1.10.8.60:FF:000003">
    <property type="entry name" value="Chromosomal replication initiator protein DnaA"/>
    <property type="match status" value="1"/>
</dbReference>
<dbReference type="RefSeq" id="WP_099089815.1">
    <property type="nucleotide sequence ID" value="NZ_CP093217.1"/>
</dbReference>
<dbReference type="PANTHER" id="PTHR30050">
    <property type="entry name" value="CHROMOSOMAL REPLICATION INITIATOR PROTEIN DNAA"/>
    <property type="match status" value="1"/>
</dbReference>
<name>A0A2C6WRG8_9STAP</name>
<comment type="subunit">
    <text evidence="8">Oligomerizes as a right-handed, spiral filament on DNA at oriC.</text>
</comment>
<dbReference type="InterPro" id="IPR003593">
    <property type="entry name" value="AAA+_ATPase"/>
</dbReference>
<evidence type="ECO:0000313" key="15">
    <source>
        <dbReference type="EMBL" id="UQW81551.1"/>
    </source>
</evidence>
<reference evidence="15" key="4">
    <citation type="submission" date="2022-03" db="EMBL/GenBank/DDBJ databases">
        <title>Complete Genome Sequence of Staphylococcus edaphicus strain CCM 8731.</title>
        <authorList>
            <person name="Rimmer C.O."/>
            <person name="Thomas J.C."/>
        </authorList>
    </citation>
    <scope>NUCLEOTIDE SEQUENCE</scope>
    <source>
        <strain evidence="15">CCM 8731</strain>
    </source>
</reference>
<evidence type="ECO:0000256" key="6">
    <source>
        <dbReference type="ARBA" id="ARBA00023121"/>
    </source>
</evidence>
<comment type="domain">
    <text evidence="8">Domain I is involved in oligomerization and binding regulators, domain II is flexibile and of varying length in different bacteria, domain III forms the AAA+ region, while domain IV binds dsDNA.</text>
</comment>
<dbReference type="PRINTS" id="PR00051">
    <property type="entry name" value="DNAA"/>
</dbReference>
<evidence type="ECO:0000256" key="7">
    <source>
        <dbReference type="ARBA" id="ARBA00023125"/>
    </source>
</evidence>
<dbReference type="SMART" id="SM00760">
    <property type="entry name" value="Bac_DnaA_C"/>
    <property type="match status" value="1"/>
</dbReference>
<dbReference type="EMBL" id="CP093217">
    <property type="protein sequence ID" value="UQW81551.1"/>
    <property type="molecule type" value="Genomic_DNA"/>
</dbReference>
<dbReference type="GO" id="GO:0005524">
    <property type="term" value="F:ATP binding"/>
    <property type="evidence" value="ECO:0007669"/>
    <property type="project" value="UniProtKB-UniRule"/>
</dbReference>
<dbReference type="SUPFAM" id="SSF48295">
    <property type="entry name" value="TrpR-like"/>
    <property type="match status" value="1"/>
</dbReference>
<dbReference type="Pfam" id="PF08299">
    <property type="entry name" value="Bac_DnaA_C"/>
    <property type="match status" value="1"/>
</dbReference>
<comment type="function">
    <text evidence="8 10">Plays an essential role in the initiation and regulation of chromosomal replication. ATP-DnaA binds to the origin of replication (oriC) to initiate formation of the DNA replication initiation complex once per cell cycle. Binds the DnaA box (a 9 base pair repeat at the origin) and separates the double-stranded (ds)DNA. Forms a right-handed helical filament on oriC DNA; dsDNA binds to the exterior of the filament while single-stranded (ss)DNA is stabiized in the filament's interior. The ATP-DnaA-oriC complex binds and stabilizes one strand of the AT-rich DNA unwinding element (DUE), permitting loading of DNA polymerase. After initiation quickly degrades to an ADP-DnaA complex that is not apt for DNA replication. Binds acidic phospholipids.</text>
</comment>
<evidence type="ECO:0000256" key="10">
    <source>
        <dbReference type="RuleBase" id="RU000577"/>
    </source>
</evidence>
<keyword evidence="6 8" id="KW-0446">Lipid-binding</keyword>
<keyword evidence="7 8" id="KW-0238">DNA-binding</keyword>
<reference evidence="14" key="1">
    <citation type="journal article" date="2017" name="Appl. Environ. Microbiol.">
        <title>Staphylococcus edaphicus sp. nov., isolated in Antarctica, harbours mecC gene and genomic islands with suspected role in adaptation to extreme environment.</title>
        <authorList>
            <person name="Pantucek R."/>
            <person name="Sedlacek I."/>
            <person name="Indrakova A."/>
            <person name="Vrbovska V."/>
            <person name="Maslanova I."/>
            <person name="Kovarovic V."/>
            <person name="Svec P."/>
            <person name="Kralova S."/>
            <person name="Kristofova L."/>
            <person name="Keklakova J."/>
            <person name="Petras P."/>
            <person name="Doskar J."/>
        </authorList>
    </citation>
    <scope>NUCLEOTIDE SEQUENCE</scope>
    <source>
        <strain evidence="14">CCM 8730</strain>
    </source>
</reference>
<sequence>MSEQEIWEKVLTLAQEKVSSASYQTFLKDTKLFKLQNDQAIVVTDDDFVANWLKMNYAEIIKAALYEAIGHEIAPVFYTEEELKSLHTSEQKEETQPEQPAKKYTPGVDEAVIGGEQFNTHNTFETFVIGPGNRFPHAASLAVAEAPAKAYNPLFIYGGVGLGKTHLMHAIGHYVLDNNPDAKVIYTSSEKFTNEFIKSIRDNKTERFREKYRNIDVLLIDDIQFIQNKEQTQEEFFHTFNELHQANKQIVISSDRPPKEIAKLEDRLRSRFEWGLIVDITPPDYETRMAILQKKIGEENLNIPTEALTYIANQIQSNIRELEGALTRVLAFSKLQGQPITTELTAEALKDIIQAPKSKKITIQDIQKIVGQYYSVRIEDFSAKKRTKSIAYPRQIAMYLSRELTDFSLPKIGEEFGGRDHTTVIHAHEKIVKDIQNDPTFKQEVENLEKEIRNQ</sequence>
<evidence type="ECO:0000256" key="1">
    <source>
        <dbReference type="ARBA" id="ARBA00006583"/>
    </source>
</evidence>
<keyword evidence="5 8" id="KW-0067">ATP-binding</keyword>
<dbReference type="Gene3D" id="3.40.50.300">
    <property type="entry name" value="P-loop containing nucleotide triphosphate hydrolases"/>
    <property type="match status" value="1"/>
</dbReference>
<keyword evidence="3 8" id="KW-0235">DNA replication</keyword>
<evidence type="ECO:0000313" key="16">
    <source>
        <dbReference type="Proteomes" id="UP000223828"/>
    </source>
</evidence>
<feature type="binding site" evidence="8">
    <location>
        <position position="163"/>
    </location>
    <ligand>
        <name>ATP</name>
        <dbReference type="ChEBI" id="CHEBI:30616"/>
    </ligand>
</feature>
<feature type="domain" description="AAA+ ATPase" evidence="12">
    <location>
        <begin position="150"/>
        <end position="281"/>
    </location>
</feature>
<dbReference type="InterPro" id="IPR024633">
    <property type="entry name" value="DnaA_N_dom"/>
</dbReference>
<accession>A0A2C6WRG8</accession>
<feature type="region of interest" description="Domain I, interacts with DnaA modulators" evidence="8">
    <location>
        <begin position="1"/>
        <end position="93"/>
    </location>
</feature>
<evidence type="ECO:0000256" key="11">
    <source>
        <dbReference type="RuleBase" id="RU004227"/>
    </source>
</evidence>
<dbReference type="GO" id="GO:0006275">
    <property type="term" value="P:regulation of DNA replication"/>
    <property type="evidence" value="ECO:0007669"/>
    <property type="project" value="UniProtKB-UniRule"/>
</dbReference>
<dbReference type="NCBIfam" id="TIGR00362">
    <property type="entry name" value="DnaA"/>
    <property type="match status" value="1"/>
</dbReference>
<evidence type="ECO:0000256" key="8">
    <source>
        <dbReference type="HAMAP-Rule" id="MF_00377"/>
    </source>
</evidence>
<keyword evidence="2 8" id="KW-0963">Cytoplasm</keyword>
<proteinExistence type="inferred from homology"/>
<dbReference type="EMBL" id="MRZN01000005">
    <property type="protein sequence ID" value="PHK50057.1"/>
    <property type="molecule type" value="Genomic_DNA"/>
</dbReference>
<gene>
    <name evidence="8 15" type="primary">dnaA</name>
    <name evidence="14" type="ORF">BTJ66_04675</name>
    <name evidence="15" type="ORF">MNY58_00005</name>
</gene>
<dbReference type="Proteomes" id="UP001056588">
    <property type="component" value="Chromosome"/>
</dbReference>
<dbReference type="GO" id="GO:0005886">
    <property type="term" value="C:plasma membrane"/>
    <property type="evidence" value="ECO:0007669"/>
    <property type="project" value="TreeGrafter"/>
</dbReference>
<dbReference type="InterPro" id="IPR038454">
    <property type="entry name" value="DnaA_N_sf"/>
</dbReference>
<feature type="binding site" evidence="8">
    <location>
        <position position="165"/>
    </location>
    <ligand>
        <name>ATP</name>
        <dbReference type="ChEBI" id="CHEBI:30616"/>
    </ligand>
</feature>
<dbReference type="HAMAP" id="MF_00377">
    <property type="entry name" value="DnaA_bact"/>
    <property type="match status" value="1"/>
</dbReference>
<dbReference type="InterPro" id="IPR010921">
    <property type="entry name" value="Trp_repressor/repl_initiator"/>
</dbReference>
<evidence type="ECO:0000259" key="13">
    <source>
        <dbReference type="SMART" id="SM00760"/>
    </source>
</evidence>
<evidence type="ECO:0000259" key="12">
    <source>
        <dbReference type="SMART" id="SM00382"/>
    </source>
</evidence>
<dbReference type="SMART" id="SM00382">
    <property type="entry name" value="AAA"/>
    <property type="match status" value="1"/>
</dbReference>
<dbReference type="InterPro" id="IPR013159">
    <property type="entry name" value="DnaA_C"/>
</dbReference>
<dbReference type="Pfam" id="PF00308">
    <property type="entry name" value="Bac_DnaA"/>
    <property type="match status" value="1"/>
</dbReference>
<dbReference type="GO" id="GO:0005737">
    <property type="term" value="C:cytoplasm"/>
    <property type="evidence" value="ECO:0007669"/>
    <property type="project" value="UniProtKB-SubCell"/>
</dbReference>
<dbReference type="CDD" id="cd06571">
    <property type="entry name" value="Bac_DnaA_C"/>
    <property type="match status" value="1"/>
</dbReference>
<reference evidence="14" key="3">
    <citation type="submission" date="2017-10" db="EMBL/GenBank/DDBJ databases">
        <authorList>
            <person name="Vrbovska V."/>
            <person name="Kovarovic V."/>
            <person name="Indrakova A."/>
        </authorList>
    </citation>
    <scope>NUCLEOTIDE SEQUENCE</scope>
    <source>
        <strain evidence="14">CCM 8730</strain>
    </source>
</reference>
<dbReference type="CDD" id="cd00009">
    <property type="entry name" value="AAA"/>
    <property type="match status" value="1"/>
</dbReference>
<evidence type="ECO:0000313" key="14">
    <source>
        <dbReference type="EMBL" id="PHK50057.1"/>
    </source>
</evidence>
<dbReference type="GO" id="GO:0008289">
    <property type="term" value="F:lipid binding"/>
    <property type="evidence" value="ECO:0007669"/>
    <property type="project" value="UniProtKB-KW"/>
</dbReference>
<comment type="subcellular location">
    <subcellularLocation>
        <location evidence="8">Cytoplasm</location>
    </subcellularLocation>
</comment>
<dbReference type="InterPro" id="IPR020591">
    <property type="entry name" value="Chromosome_initiator_DnaA-like"/>
</dbReference>
<dbReference type="Gene3D" id="1.10.1750.10">
    <property type="match status" value="1"/>
</dbReference>
<comment type="caution">
    <text evidence="8">Lacks conserved residue(s) required for the propagation of feature annotation.</text>
</comment>
<feature type="region of interest" description="Domain IV, binds dsDNA" evidence="8">
    <location>
        <begin position="334"/>
        <end position="455"/>
    </location>
</feature>